<dbReference type="InterPro" id="IPR002645">
    <property type="entry name" value="STAS_dom"/>
</dbReference>
<dbReference type="Proteomes" id="UP000674084">
    <property type="component" value="Unassembled WGS sequence"/>
</dbReference>
<reference evidence="2 3" key="1">
    <citation type="submission" date="2021-04" db="EMBL/GenBank/DDBJ databases">
        <title>Whole-genome sequencing of Saccharopolyspora endophytica KCTC 19397.</title>
        <authorList>
            <person name="Ay H."/>
            <person name="Saygin H."/>
            <person name="Sahin N."/>
        </authorList>
    </citation>
    <scope>NUCLEOTIDE SEQUENCE [LARGE SCALE GENOMIC DNA]</scope>
    <source>
        <strain evidence="2 3">KCTC 19397</strain>
    </source>
</reference>
<evidence type="ECO:0000259" key="1">
    <source>
        <dbReference type="PROSITE" id="PS50801"/>
    </source>
</evidence>
<gene>
    <name evidence="2" type="ORF">KBO27_11610</name>
</gene>
<dbReference type="EMBL" id="JAGPXE010000004">
    <property type="protein sequence ID" value="MBQ0924596.1"/>
    <property type="molecule type" value="Genomic_DNA"/>
</dbReference>
<evidence type="ECO:0000313" key="2">
    <source>
        <dbReference type="EMBL" id="MBQ0924596.1"/>
    </source>
</evidence>
<dbReference type="Pfam" id="PF01740">
    <property type="entry name" value="STAS"/>
    <property type="match status" value="1"/>
</dbReference>
<protein>
    <submittedName>
        <fullName evidence="2">STAS domain-containing protein</fullName>
    </submittedName>
</protein>
<dbReference type="InterPro" id="IPR036513">
    <property type="entry name" value="STAS_dom_sf"/>
</dbReference>
<accession>A0ABS5DE98</accession>
<comment type="caution">
    <text evidence="2">The sequence shown here is derived from an EMBL/GenBank/DDBJ whole genome shotgun (WGS) entry which is preliminary data.</text>
</comment>
<dbReference type="CDD" id="cd07043">
    <property type="entry name" value="STAS_anti-anti-sigma_factors"/>
    <property type="match status" value="1"/>
</dbReference>
<proteinExistence type="predicted"/>
<evidence type="ECO:0000313" key="3">
    <source>
        <dbReference type="Proteomes" id="UP000674084"/>
    </source>
</evidence>
<keyword evidence="3" id="KW-1185">Reference proteome</keyword>
<feature type="domain" description="STAS" evidence="1">
    <location>
        <begin position="12"/>
        <end position="92"/>
    </location>
</feature>
<dbReference type="RefSeq" id="WP_210970002.1">
    <property type="nucleotide sequence ID" value="NZ_JAGPXE010000004.1"/>
</dbReference>
<dbReference type="SUPFAM" id="SSF52091">
    <property type="entry name" value="SpoIIaa-like"/>
    <property type="match status" value="1"/>
</dbReference>
<dbReference type="Gene3D" id="3.30.750.24">
    <property type="entry name" value="STAS domain"/>
    <property type="match status" value="1"/>
</dbReference>
<sequence>MRASESPTLPTVLAVDGDLVDVEVTRLAERLWPHLLTAPPETLVDLAQATTLDAAGLDLLVAAHTYAAHRHISLHLINTAPRVHRVLRTAAVSVVPACNRRTEVNPATRHGAAMVMA</sequence>
<dbReference type="PROSITE" id="PS50801">
    <property type="entry name" value="STAS"/>
    <property type="match status" value="1"/>
</dbReference>
<organism evidence="2 3">
    <name type="scientific">Saccharopolyspora endophytica</name>
    <dbReference type="NCBI Taxonomy" id="543886"/>
    <lineage>
        <taxon>Bacteria</taxon>
        <taxon>Bacillati</taxon>
        <taxon>Actinomycetota</taxon>
        <taxon>Actinomycetes</taxon>
        <taxon>Pseudonocardiales</taxon>
        <taxon>Pseudonocardiaceae</taxon>
        <taxon>Saccharopolyspora</taxon>
    </lineage>
</organism>
<name>A0ABS5DE98_9PSEU</name>